<sequence>MGPFSFWFSINVVQASTLM</sequence>
<proteinExistence type="predicted"/>
<dbReference type="AlphaFoldDB" id="A0A2P2JT10"/>
<organism evidence="1">
    <name type="scientific">Rhizophora mucronata</name>
    <name type="common">Asiatic mangrove</name>
    <dbReference type="NCBI Taxonomy" id="61149"/>
    <lineage>
        <taxon>Eukaryota</taxon>
        <taxon>Viridiplantae</taxon>
        <taxon>Streptophyta</taxon>
        <taxon>Embryophyta</taxon>
        <taxon>Tracheophyta</taxon>
        <taxon>Spermatophyta</taxon>
        <taxon>Magnoliopsida</taxon>
        <taxon>eudicotyledons</taxon>
        <taxon>Gunneridae</taxon>
        <taxon>Pentapetalae</taxon>
        <taxon>rosids</taxon>
        <taxon>fabids</taxon>
        <taxon>Malpighiales</taxon>
        <taxon>Rhizophoraceae</taxon>
        <taxon>Rhizophora</taxon>
    </lineage>
</organism>
<accession>A0A2P2JT10</accession>
<name>A0A2P2JT10_RHIMU</name>
<dbReference type="EMBL" id="GGEC01016118">
    <property type="protein sequence ID" value="MBW96601.1"/>
    <property type="molecule type" value="Transcribed_RNA"/>
</dbReference>
<protein>
    <submittedName>
        <fullName evidence="1">Uncharacterized protein</fullName>
    </submittedName>
</protein>
<evidence type="ECO:0000313" key="1">
    <source>
        <dbReference type="EMBL" id="MBW96601.1"/>
    </source>
</evidence>
<reference evidence="1" key="1">
    <citation type="submission" date="2018-02" db="EMBL/GenBank/DDBJ databases">
        <title>Rhizophora mucronata_Transcriptome.</title>
        <authorList>
            <person name="Meera S.P."/>
            <person name="Sreeshan A."/>
            <person name="Augustine A."/>
        </authorList>
    </citation>
    <scope>NUCLEOTIDE SEQUENCE</scope>
    <source>
        <tissue evidence="1">Leaf</tissue>
    </source>
</reference>